<reference evidence="4" key="1">
    <citation type="submission" date="2015-12" db="EMBL/GenBank/DDBJ databases">
        <authorList>
            <person name="Tarr C.L."/>
            <person name="Gladney L.M."/>
        </authorList>
    </citation>
    <scope>NUCLEOTIDE SEQUENCE [LARGE SCALE GENOMIC DNA]</scope>
    <source>
        <strain evidence="4">2756-81</strain>
    </source>
</reference>
<comment type="caution">
    <text evidence="3">The sequence shown here is derived from an EMBL/GenBank/DDBJ whole genome shotgun (WGS) entry which is preliminary data.</text>
</comment>
<proteinExistence type="predicted"/>
<evidence type="ECO:0000256" key="1">
    <source>
        <dbReference type="SAM" id="Phobius"/>
    </source>
</evidence>
<evidence type="ECO:0000256" key="2">
    <source>
        <dbReference type="SAM" id="SignalP"/>
    </source>
</evidence>
<dbReference type="EMBL" id="LOMK01000001">
    <property type="protein sequence ID" value="KYN24870.1"/>
    <property type="molecule type" value="Genomic_DNA"/>
</dbReference>
<evidence type="ECO:0000313" key="3">
    <source>
        <dbReference type="EMBL" id="KYN24870.1"/>
    </source>
</evidence>
<feature type="chain" id="PRO_5007582765" description="TraG N-terminal Proteobacteria domain-containing protein" evidence="2">
    <location>
        <begin position="22"/>
        <end position="704"/>
    </location>
</feature>
<protein>
    <recommendedName>
        <fullName evidence="5">TraG N-terminal Proteobacteria domain-containing protein</fullName>
    </recommendedName>
</protein>
<organism evidence="3 4">
    <name type="scientific">Vibrio cidicii</name>
    <dbReference type="NCBI Taxonomy" id="1763883"/>
    <lineage>
        <taxon>Bacteria</taxon>
        <taxon>Pseudomonadati</taxon>
        <taxon>Pseudomonadota</taxon>
        <taxon>Gammaproteobacteria</taxon>
        <taxon>Vibrionales</taxon>
        <taxon>Vibrionaceae</taxon>
        <taxon>Vibrio</taxon>
    </lineage>
</organism>
<dbReference type="AlphaFoldDB" id="A0A151JGG1"/>
<feature type="transmembrane region" description="Helical" evidence="1">
    <location>
        <begin position="559"/>
        <end position="578"/>
    </location>
</feature>
<feature type="transmembrane region" description="Helical" evidence="1">
    <location>
        <begin position="639"/>
        <end position="663"/>
    </location>
</feature>
<dbReference type="Proteomes" id="UP000075349">
    <property type="component" value="Unassembled WGS sequence"/>
</dbReference>
<sequence length="704" mass="78746">MKRFNLLAMLFFIFSFNLSFAENTTLEYKVSDCISVSDNRDLMTQIKDNGECIDTISENNDLGDKNLATKKTLYESILSLIYPVVQVASTITAAIFGLFLLYKTLRKLAFDENMDVSSNVIGYAVLALITAIGSNTGTLPFLTNKLFENTDNQITNFLAMNNVVQARSETAKQPLIDSNIKETAQAVQKLGYGIVNSEFCSLKYVQNQMSFFDYPTDLSFNNSKEMSCLSEKEAEAKTMNFLERGGRSPLNYAVKTCSRVISSKDYDCGFVDGVESTSAIGALVNQYAPEFIEVAKNYDAELCDDLNVDALSRTDLKSYCREWNGDRFVLKSSEMTNAEIDSALVAINSTMMKNVSDAISKDLNKRVETDIALFNTFELANALVSSGIDEDLMQNELAALLGEINYSNPYVVDQTFGNELQNEYQSGSNISSLNGYYDRLNQNLRKIYTSDAMAEDTSMQILRVLRDPKTLFGRYTKEGFEIDAQPLKSIQDNYKSIGVMWIAGYTAGNYIFSRGKDLGDKAMMKVGTKLKSTSNGLLYTIFISFMFIPIVVFSKIVQILVQVFLKIVGLIGAVYAFIFKKDEPSQLFISFLDLKLIPVMIMSLTISLMLTSFFTAIWYDNLTALGLEAMQKDSLGLSIVKPFLFLLGYTILINLIFLSSYYATSSVIAKMIRFTRAIASIEMNEKGVNKGVKDINNVLGRFLR</sequence>
<name>A0A151JGG1_9VIBR</name>
<feature type="transmembrane region" description="Helical" evidence="1">
    <location>
        <begin position="80"/>
        <end position="102"/>
    </location>
</feature>
<feature type="transmembrane region" description="Helical" evidence="1">
    <location>
        <begin position="123"/>
        <end position="142"/>
    </location>
</feature>
<keyword evidence="2" id="KW-0732">Signal</keyword>
<evidence type="ECO:0000313" key="4">
    <source>
        <dbReference type="Proteomes" id="UP000075349"/>
    </source>
</evidence>
<gene>
    <name evidence="3" type="ORF">AUQ44_03310</name>
</gene>
<feature type="signal peptide" evidence="2">
    <location>
        <begin position="1"/>
        <end position="21"/>
    </location>
</feature>
<accession>A0A151JGG1</accession>
<evidence type="ECO:0008006" key="5">
    <source>
        <dbReference type="Google" id="ProtNLM"/>
    </source>
</evidence>
<feature type="transmembrane region" description="Helical" evidence="1">
    <location>
        <begin position="533"/>
        <end position="553"/>
    </location>
</feature>
<feature type="transmembrane region" description="Helical" evidence="1">
    <location>
        <begin position="599"/>
        <end position="619"/>
    </location>
</feature>
<keyword evidence="1" id="KW-0812">Transmembrane</keyword>
<keyword evidence="1" id="KW-1133">Transmembrane helix</keyword>
<keyword evidence="1" id="KW-0472">Membrane</keyword>